<keyword evidence="5" id="KW-0997">Cell inner membrane</keyword>
<keyword evidence="8" id="KW-1133">Transmembrane helix</keyword>
<gene>
    <name evidence="13" type="ORF">AZF00_07040</name>
</gene>
<evidence type="ECO:0000256" key="6">
    <source>
        <dbReference type="ARBA" id="ARBA00022692"/>
    </source>
</evidence>
<keyword evidence="9" id="KW-0472">Membrane</keyword>
<keyword evidence="7 10" id="KW-0653">Protein transport</keyword>
<evidence type="ECO:0000256" key="3">
    <source>
        <dbReference type="ARBA" id="ARBA00022448"/>
    </source>
</evidence>
<dbReference type="RefSeq" id="WP_008247323.1">
    <property type="nucleotide sequence ID" value="NZ_CP014544.1"/>
</dbReference>
<sequence>MSALLLLDLPLDAEAPVPWLHWDNEHHKVIAEGVLANGRELGTLAESCAAVPCYALLPGAAVSAHRVVLPKGGRVGMAALPYQLEDKLCTDLDTVHLAVGVLQAKQPTDVLVADHGVVKASLDLLRQSGLRIKALLPDYAVLPPNTVVIDNTQVAANIHAQPMGMSSENFAVWQQIVGPEISATPVQVYCIGDCEESRFGEGEHVIEQCENRLRAFAIGFQAWPLSLLSGPYLLKDESGEAIARLRWPLILLVALLGLHWMSLGLQTYRDNREADALDEAMVAVYQQTFPGSRVVNARSQMRSQLNALEKTGGKDLMMPWLEKVAATTKTKPGITLAQLNYENDPAVMKLILSAASYEVIDQWLATLKAQGVNVERGAFGQQDGGIAGQISIRGDAQ</sequence>
<dbReference type="Gene3D" id="3.30.1360.100">
    <property type="entry name" value="General secretion pathway protein M, EpsM"/>
    <property type="match status" value="1"/>
</dbReference>
<evidence type="ECO:0000256" key="9">
    <source>
        <dbReference type="ARBA" id="ARBA00023136"/>
    </source>
</evidence>
<keyword evidence="6" id="KW-0812">Transmembrane</keyword>
<feature type="domain" description="GspL periplasmic" evidence="12">
    <location>
        <begin position="244"/>
        <end position="393"/>
    </location>
</feature>
<evidence type="ECO:0000256" key="1">
    <source>
        <dbReference type="ARBA" id="ARBA00004377"/>
    </source>
</evidence>
<dbReference type="AlphaFoldDB" id="A0A127M4A4"/>
<dbReference type="InterPro" id="IPR007812">
    <property type="entry name" value="T2SS_protein-GspL"/>
</dbReference>
<protein>
    <recommendedName>
        <fullName evidence="10">Type II secretion system protein L</fullName>
        <shortName evidence="10">T2SS protein L</shortName>
    </recommendedName>
</protein>
<evidence type="ECO:0000256" key="2">
    <source>
        <dbReference type="ARBA" id="ARBA00005318"/>
    </source>
</evidence>
<comment type="function">
    <text evidence="10">Inner membrane component of the type II secretion system required for the energy-dependent secretion of extracellular factors such as proteases and toxins from the periplasm.</text>
</comment>
<keyword evidence="4" id="KW-1003">Cell membrane</keyword>
<proteinExistence type="inferred from homology"/>
<dbReference type="NCBIfam" id="TIGR01709">
    <property type="entry name" value="typeII_sec_gspL"/>
    <property type="match status" value="1"/>
</dbReference>
<evidence type="ECO:0000256" key="8">
    <source>
        <dbReference type="ARBA" id="ARBA00022989"/>
    </source>
</evidence>
<dbReference type="CDD" id="cd24017">
    <property type="entry name" value="ASKHA_T2SSL_N"/>
    <property type="match status" value="1"/>
</dbReference>
<name>A0A127M4A4_9GAMM</name>
<evidence type="ECO:0000256" key="10">
    <source>
        <dbReference type="PIRNR" id="PIRNR015761"/>
    </source>
</evidence>
<dbReference type="EMBL" id="CP014544">
    <property type="protein sequence ID" value="AMO68074.1"/>
    <property type="molecule type" value="Genomic_DNA"/>
</dbReference>
<dbReference type="PIRSF" id="PIRSF015761">
    <property type="entry name" value="Protein_L"/>
    <property type="match status" value="1"/>
</dbReference>
<evidence type="ECO:0000313" key="13">
    <source>
        <dbReference type="EMBL" id="AMO68074.1"/>
    </source>
</evidence>
<comment type="subcellular location">
    <subcellularLocation>
        <location evidence="1">Cell inner membrane</location>
        <topology evidence="1">Single-pass membrane protein</topology>
    </subcellularLocation>
</comment>
<dbReference type="KEGG" id="zal:AZF00_07040"/>
<comment type="similarity">
    <text evidence="2 10">Belongs to the GSP L family.</text>
</comment>
<evidence type="ECO:0000256" key="7">
    <source>
        <dbReference type="ARBA" id="ARBA00022927"/>
    </source>
</evidence>
<evidence type="ECO:0000259" key="11">
    <source>
        <dbReference type="Pfam" id="PF05134"/>
    </source>
</evidence>
<feature type="domain" description="GspL cytoplasmic actin-ATPase-like" evidence="11">
    <location>
        <begin position="5"/>
        <end position="144"/>
    </location>
</feature>
<evidence type="ECO:0000259" key="12">
    <source>
        <dbReference type="Pfam" id="PF12693"/>
    </source>
</evidence>
<accession>A0A127M4A4</accession>
<dbReference type="GO" id="GO:0015628">
    <property type="term" value="P:protein secretion by the type II secretion system"/>
    <property type="evidence" value="ECO:0007669"/>
    <property type="project" value="InterPro"/>
</dbReference>
<dbReference type="Gene3D" id="3.30.420.380">
    <property type="match status" value="1"/>
</dbReference>
<dbReference type="Pfam" id="PF05134">
    <property type="entry name" value="T2SSL"/>
    <property type="match status" value="1"/>
</dbReference>
<dbReference type="SUPFAM" id="SSF53067">
    <property type="entry name" value="Actin-like ATPase domain"/>
    <property type="match status" value="1"/>
</dbReference>
<evidence type="ECO:0000256" key="5">
    <source>
        <dbReference type="ARBA" id="ARBA00022519"/>
    </source>
</evidence>
<dbReference type="STRING" id="1470434.AZF00_07040"/>
<dbReference type="InterPro" id="IPR043129">
    <property type="entry name" value="ATPase_NBD"/>
</dbReference>
<dbReference type="GO" id="GO:0005886">
    <property type="term" value="C:plasma membrane"/>
    <property type="evidence" value="ECO:0007669"/>
    <property type="project" value="UniProtKB-SubCell"/>
</dbReference>
<dbReference type="GO" id="GO:0015627">
    <property type="term" value="C:type II protein secretion system complex"/>
    <property type="evidence" value="ECO:0007669"/>
    <property type="project" value="InterPro"/>
</dbReference>
<dbReference type="GO" id="GO:0009276">
    <property type="term" value="C:Gram-negative-bacterium-type cell wall"/>
    <property type="evidence" value="ECO:0007669"/>
    <property type="project" value="InterPro"/>
</dbReference>
<dbReference type="InterPro" id="IPR025691">
    <property type="entry name" value="GspL_pp_dom"/>
</dbReference>
<reference evidence="13 14" key="1">
    <citation type="submission" date="2015-12" db="EMBL/GenBank/DDBJ databases">
        <authorList>
            <person name="Shamseldin A."/>
            <person name="Moawad H."/>
            <person name="Abd El-Rahim W.M."/>
            <person name="Sadowsky M.J."/>
        </authorList>
    </citation>
    <scope>NUCLEOTIDE SEQUENCE [LARGE SCALE GENOMIC DNA]</scope>
    <source>
        <strain evidence="13 14">SM2</strain>
    </source>
</reference>
<organism evidence="13 14">
    <name type="scientific">Zhongshania aliphaticivorans</name>
    <dbReference type="NCBI Taxonomy" id="1470434"/>
    <lineage>
        <taxon>Bacteria</taxon>
        <taxon>Pseudomonadati</taxon>
        <taxon>Pseudomonadota</taxon>
        <taxon>Gammaproteobacteria</taxon>
        <taxon>Cellvibrionales</taxon>
        <taxon>Spongiibacteraceae</taxon>
        <taxon>Zhongshania</taxon>
    </lineage>
</organism>
<dbReference type="InterPro" id="IPR024230">
    <property type="entry name" value="GspL_cyto_dom"/>
</dbReference>
<evidence type="ECO:0000256" key="4">
    <source>
        <dbReference type="ARBA" id="ARBA00022475"/>
    </source>
</evidence>
<dbReference type="Proteomes" id="UP000074119">
    <property type="component" value="Chromosome"/>
</dbReference>
<dbReference type="Pfam" id="PF12693">
    <property type="entry name" value="GspL_C"/>
    <property type="match status" value="1"/>
</dbReference>
<keyword evidence="3 10" id="KW-0813">Transport</keyword>
<evidence type="ECO:0000313" key="14">
    <source>
        <dbReference type="Proteomes" id="UP000074119"/>
    </source>
</evidence>